<proteinExistence type="predicted"/>
<keyword evidence="8" id="KW-1185">Reference proteome</keyword>
<evidence type="ECO:0000259" key="7">
    <source>
        <dbReference type="PROSITE" id="PS50089"/>
    </source>
</evidence>
<dbReference type="RefSeq" id="XP_022734095.1">
    <property type="nucleotide sequence ID" value="XM_022878360.1"/>
</dbReference>
<dbReference type="GO" id="GO:0005737">
    <property type="term" value="C:cytoplasm"/>
    <property type="evidence" value="ECO:0007669"/>
    <property type="project" value="TreeGrafter"/>
</dbReference>
<sequence>MSTEIDQVLVSCLSLNSDGQEAFICIPLATTFPRDDQFIVDHDDAYMKDMIVLETDTVEFLEDVFVDNIDPPKMMRPASKTVIEGLEKVNINGTSLVSCLVCFEDFSIVTEAGRLPCSHIYHIGCIVKWLKESNACPLCRYKMSVVDFDLNSTMPALDPDVDSKDMIADDN</sequence>
<dbReference type="EC" id="2.3.2.27" evidence="2"/>
<dbReference type="SUPFAM" id="SSF57850">
    <property type="entry name" value="RING/U-box"/>
    <property type="match status" value="1"/>
</dbReference>
<dbReference type="Proteomes" id="UP000515121">
    <property type="component" value="Unplaced"/>
</dbReference>
<dbReference type="PROSITE" id="PS50089">
    <property type="entry name" value="ZF_RING_2"/>
    <property type="match status" value="1"/>
</dbReference>
<gene>
    <name evidence="9" type="primary">LOC111287690</name>
</gene>
<feature type="domain" description="RING-type" evidence="7">
    <location>
        <begin position="99"/>
        <end position="140"/>
    </location>
</feature>
<evidence type="ECO:0000256" key="3">
    <source>
        <dbReference type="ARBA" id="ARBA00022723"/>
    </source>
</evidence>
<dbReference type="InterPro" id="IPR001841">
    <property type="entry name" value="Znf_RING"/>
</dbReference>
<dbReference type="AlphaFoldDB" id="A0A6P5Y0Y3"/>
<evidence type="ECO:0000256" key="5">
    <source>
        <dbReference type="ARBA" id="ARBA00022833"/>
    </source>
</evidence>
<dbReference type="GO" id="GO:0061630">
    <property type="term" value="F:ubiquitin protein ligase activity"/>
    <property type="evidence" value="ECO:0007669"/>
    <property type="project" value="UniProtKB-EC"/>
</dbReference>
<dbReference type="GO" id="GO:0016567">
    <property type="term" value="P:protein ubiquitination"/>
    <property type="evidence" value="ECO:0007669"/>
    <property type="project" value="TreeGrafter"/>
</dbReference>
<dbReference type="Pfam" id="PF13639">
    <property type="entry name" value="zf-RING_2"/>
    <property type="match status" value="1"/>
</dbReference>
<dbReference type="PANTHER" id="PTHR15710">
    <property type="entry name" value="E3 UBIQUITIN-PROTEIN LIGASE PRAJA"/>
    <property type="match status" value="1"/>
</dbReference>
<evidence type="ECO:0000256" key="6">
    <source>
        <dbReference type="PROSITE-ProRule" id="PRU00175"/>
    </source>
</evidence>
<evidence type="ECO:0000256" key="4">
    <source>
        <dbReference type="ARBA" id="ARBA00022771"/>
    </source>
</evidence>
<dbReference type="InterPro" id="IPR013083">
    <property type="entry name" value="Znf_RING/FYVE/PHD"/>
</dbReference>
<evidence type="ECO:0000256" key="1">
    <source>
        <dbReference type="ARBA" id="ARBA00000900"/>
    </source>
</evidence>
<reference evidence="9" key="1">
    <citation type="submission" date="2025-08" db="UniProtKB">
        <authorList>
            <consortium name="RefSeq"/>
        </authorList>
    </citation>
    <scope>IDENTIFICATION</scope>
    <source>
        <tissue evidence="9">Fruit stalk</tissue>
    </source>
</reference>
<keyword evidence="5" id="KW-0862">Zinc</keyword>
<evidence type="ECO:0000313" key="8">
    <source>
        <dbReference type="Proteomes" id="UP000515121"/>
    </source>
</evidence>
<dbReference type="KEGG" id="dzi:111287690"/>
<evidence type="ECO:0000256" key="2">
    <source>
        <dbReference type="ARBA" id="ARBA00012483"/>
    </source>
</evidence>
<dbReference type="OrthoDB" id="982607at2759"/>
<organism evidence="8 9">
    <name type="scientific">Durio zibethinus</name>
    <name type="common">Durian</name>
    <dbReference type="NCBI Taxonomy" id="66656"/>
    <lineage>
        <taxon>Eukaryota</taxon>
        <taxon>Viridiplantae</taxon>
        <taxon>Streptophyta</taxon>
        <taxon>Embryophyta</taxon>
        <taxon>Tracheophyta</taxon>
        <taxon>Spermatophyta</taxon>
        <taxon>Magnoliopsida</taxon>
        <taxon>eudicotyledons</taxon>
        <taxon>Gunneridae</taxon>
        <taxon>Pentapetalae</taxon>
        <taxon>rosids</taxon>
        <taxon>malvids</taxon>
        <taxon>Malvales</taxon>
        <taxon>Malvaceae</taxon>
        <taxon>Helicteroideae</taxon>
        <taxon>Durio</taxon>
    </lineage>
</organism>
<protein>
    <recommendedName>
        <fullName evidence="2">RING-type E3 ubiquitin transferase</fullName>
        <ecNumber evidence="2">2.3.2.27</ecNumber>
    </recommendedName>
</protein>
<dbReference type="GO" id="GO:0008270">
    <property type="term" value="F:zinc ion binding"/>
    <property type="evidence" value="ECO:0007669"/>
    <property type="project" value="UniProtKB-KW"/>
</dbReference>
<accession>A0A6P5Y0Y3</accession>
<keyword evidence="4 6" id="KW-0863">Zinc-finger</keyword>
<dbReference type="Gene3D" id="3.30.40.10">
    <property type="entry name" value="Zinc/RING finger domain, C3HC4 (zinc finger)"/>
    <property type="match status" value="1"/>
</dbReference>
<name>A0A6P5Y0Y3_DURZI</name>
<dbReference type="GeneID" id="111287690"/>
<evidence type="ECO:0000313" key="9">
    <source>
        <dbReference type="RefSeq" id="XP_022734095.1"/>
    </source>
</evidence>
<dbReference type="PANTHER" id="PTHR15710:SF196">
    <property type="entry name" value="F6A14.12 PROTEIN-RELATED"/>
    <property type="match status" value="1"/>
</dbReference>
<keyword evidence="3" id="KW-0479">Metal-binding</keyword>
<dbReference type="SMART" id="SM00184">
    <property type="entry name" value="RING"/>
    <property type="match status" value="1"/>
</dbReference>
<comment type="catalytic activity">
    <reaction evidence="1">
        <text>S-ubiquitinyl-[E2 ubiquitin-conjugating enzyme]-L-cysteine + [acceptor protein]-L-lysine = [E2 ubiquitin-conjugating enzyme]-L-cysteine + N(6)-ubiquitinyl-[acceptor protein]-L-lysine.</text>
        <dbReference type="EC" id="2.3.2.27"/>
    </reaction>
</comment>